<sequence length="31" mass="3586">RILHLITENYKISEPYKRGPKGLTMVIEKAS</sequence>
<proteinExistence type="predicted"/>
<accession>A0A0G0GTI4</accession>
<organism evidence="1 2">
    <name type="scientific">Candidatus Nomurabacteria bacterium GW2011_GWB1_37_5</name>
    <dbReference type="NCBI Taxonomy" id="1618742"/>
    <lineage>
        <taxon>Bacteria</taxon>
        <taxon>Candidatus Nomuraibacteriota</taxon>
    </lineage>
</organism>
<dbReference type="AlphaFoldDB" id="A0A0G0GTI4"/>
<evidence type="ECO:0000313" key="1">
    <source>
        <dbReference type="EMBL" id="KKQ34363.1"/>
    </source>
</evidence>
<name>A0A0G0GTI4_9BACT</name>
<dbReference type="Proteomes" id="UP000033876">
    <property type="component" value="Unassembled WGS sequence"/>
</dbReference>
<reference evidence="1 2" key="1">
    <citation type="journal article" date="2015" name="Nature">
        <title>rRNA introns, odd ribosomes, and small enigmatic genomes across a large radiation of phyla.</title>
        <authorList>
            <person name="Brown C.T."/>
            <person name="Hug L.A."/>
            <person name="Thomas B.C."/>
            <person name="Sharon I."/>
            <person name="Castelle C.J."/>
            <person name="Singh A."/>
            <person name="Wilkins M.J."/>
            <person name="Williams K.H."/>
            <person name="Banfield J.F."/>
        </authorList>
    </citation>
    <scope>NUCLEOTIDE SEQUENCE [LARGE SCALE GENOMIC DNA]</scope>
</reference>
<protein>
    <submittedName>
        <fullName evidence="1">Uncharacterized protein</fullName>
    </submittedName>
</protein>
<evidence type="ECO:0000313" key="2">
    <source>
        <dbReference type="Proteomes" id="UP000033876"/>
    </source>
</evidence>
<comment type="caution">
    <text evidence="1">The sequence shown here is derived from an EMBL/GenBank/DDBJ whole genome shotgun (WGS) entry which is preliminary data.</text>
</comment>
<feature type="non-terminal residue" evidence="1">
    <location>
        <position position="1"/>
    </location>
</feature>
<gene>
    <name evidence="1" type="ORF">US50_C0051G0001</name>
</gene>
<dbReference type="EMBL" id="LBTF01000051">
    <property type="protein sequence ID" value="KKQ34363.1"/>
    <property type="molecule type" value="Genomic_DNA"/>
</dbReference>